<evidence type="ECO:0000259" key="12">
    <source>
        <dbReference type="PROSITE" id="PS51819"/>
    </source>
</evidence>
<evidence type="ECO:0000256" key="5">
    <source>
        <dbReference type="ARBA" id="ARBA00023239"/>
    </source>
</evidence>
<name>A0ABR8HE44_NOSPU</name>
<evidence type="ECO:0000256" key="2">
    <source>
        <dbReference type="ARBA" id="ARBA00010363"/>
    </source>
</evidence>
<evidence type="ECO:0000256" key="4">
    <source>
        <dbReference type="ARBA" id="ARBA00022723"/>
    </source>
</evidence>
<dbReference type="Gene3D" id="3.10.180.10">
    <property type="entry name" value="2,3-Dihydroxybiphenyl 1,2-Dioxygenase, domain 1"/>
    <property type="match status" value="1"/>
</dbReference>
<dbReference type="CDD" id="cd16358">
    <property type="entry name" value="GlxI_Ni"/>
    <property type="match status" value="1"/>
</dbReference>
<keyword evidence="4" id="KW-0479">Metal-binding</keyword>
<dbReference type="InterPro" id="IPR004361">
    <property type="entry name" value="Glyoxalase_1"/>
</dbReference>
<dbReference type="PANTHER" id="PTHR46036:SF5">
    <property type="entry name" value="LACTOYLGLUTATHIONE LYASE"/>
    <property type="match status" value="1"/>
</dbReference>
<evidence type="ECO:0000256" key="1">
    <source>
        <dbReference type="ARBA" id="ARBA00005008"/>
    </source>
</evidence>
<sequence length="157" mass="17685">MLAESKTQHSQINMRLLHTMLRVGNLEESLKFYCEVLGMKLLRRKDYPGGEFTLAFVGYGDESDNTVIELTYNWGVEKYELGNAYGHIALGVDDIYTKCEEIRNQGGKIVREPGPMKHGSTVIAFIEDPDGYKIELIQLGTQGSAIKQEPQEQLVSQ</sequence>
<reference evidence="13 14" key="1">
    <citation type="journal article" date="2020" name="ISME J.">
        <title>Comparative genomics reveals insights into cyanobacterial evolution and habitat adaptation.</title>
        <authorList>
            <person name="Chen M.Y."/>
            <person name="Teng W.K."/>
            <person name="Zhao L."/>
            <person name="Hu C.X."/>
            <person name="Zhou Y.K."/>
            <person name="Han B.P."/>
            <person name="Song L.R."/>
            <person name="Shu W.S."/>
        </authorList>
    </citation>
    <scope>NUCLEOTIDE SEQUENCE [LARGE SCALE GENOMIC DNA]</scope>
    <source>
        <strain evidence="13 14">FACHB-252</strain>
    </source>
</reference>
<dbReference type="PROSITE" id="PS51819">
    <property type="entry name" value="VOC"/>
    <property type="match status" value="1"/>
</dbReference>
<gene>
    <name evidence="13" type="primary">gloA</name>
    <name evidence="13" type="ORF">H6G94_19230</name>
</gene>
<comment type="catalytic activity">
    <reaction evidence="11">
        <text>(R)-S-lactoylglutathione = methylglyoxal + glutathione</text>
        <dbReference type="Rhea" id="RHEA:19069"/>
        <dbReference type="ChEBI" id="CHEBI:17158"/>
        <dbReference type="ChEBI" id="CHEBI:57474"/>
        <dbReference type="ChEBI" id="CHEBI:57925"/>
        <dbReference type="EC" id="4.4.1.5"/>
    </reaction>
</comment>
<keyword evidence="14" id="KW-1185">Reference proteome</keyword>
<dbReference type="Proteomes" id="UP000606396">
    <property type="component" value="Unassembled WGS sequence"/>
</dbReference>
<evidence type="ECO:0000256" key="7">
    <source>
        <dbReference type="ARBA" id="ARBA00030537"/>
    </source>
</evidence>
<dbReference type="InterPro" id="IPR018146">
    <property type="entry name" value="Glyoxalase_1_CS"/>
</dbReference>
<dbReference type="NCBIfam" id="TIGR00068">
    <property type="entry name" value="glyox_I"/>
    <property type="match status" value="1"/>
</dbReference>
<feature type="domain" description="VOC" evidence="12">
    <location>
        <begin position="15"/>
        <end position="139"/>
    </location>
</feature>
<dbReference type="EMBL" id="JACJTC010000013">
    <property type="protein sequence ID" value="MBD2613378.1"/>
    <property type="molecule type" value="Genomic_DNA"/>
</dbReference>
<dbReference type="EC" id="4.4.1.5" evidence="3"/>
<dbReference type="InterPro" id="IPR029068">
    <property type="entry name" value="Glyas_Bleomycin-R_OHBP_Dase"/>
</dbReference>
<dbReference type="PANTHER" id="PTHR46036">
    <property type="entry name" value="LACTOYLGLUTATHIONE LYASE"/>
    <property type="match status" value="1"/>
</dbReference>
<dbReference type="GO" id="GO:0004462">
    <property type="term" value="F:lactoylglutathione lyase activity"/>
    <property type="evidence" value="ECO:0007669"/>
    <property type="project" value="UniProtKB-EC"/>
</dbReference>
<organism evidence="13 14">
    <name type="scientific">Nostoc punctiforme FACHB-252</name>
    <dbReference type="NCBI Taxonomy" id="1357509"/>
    <lineage>
        <taxon>Bacteria</taxon>
        <taxon>Bacillati</taxon>
        <taxon>Cyanobacteriota</taxon>
        <taxon>Cyanophyceae</taxon>
        <taxon>Nostocales</taxon>
        <taxon>Nostocaceae</taxon>
        <taxon>Nostoc</taxon>
    </lineage>
</organism>
<dbReference type="InterPro" id="IPR037523">
    <property type="entry name" value="VOC_core"/>
</dbReference>
<evidence type="ECO:0000313" key="14">
    <source>
        <dbReference type="Proteomes" id="UP000606396"/>
    </source>
</evidence>
<evidence type="ECO:0000256" key="3">
    <source>
        <dbReference type="ARBA" id="ARBA00012081"/>
    </source>
</evidence>
<dbReference type="PROSITE" id="PS00935">
    <property type="entry name" value="GLYOXALASE_I_2"/>
    <property type="match status" value="1"/>
</dbReference>
<dbReference type="Pfam" id="PF00903">
    <property type="entry name" value="Glyoxalase"/>
    <property type="match status" value="1"/>
</dbReference>
<evidence type="ECO:0000313" key="13">
    <source>
        <dbReference type="EMBL" id="MBD2613378.1"/>
    </source>
</evidence>
<dbReference type="SUPFAM" id="SSF54593">
    <property type="entry name" value="Glyoxalase/Bleomycin resistance protein/Dihydroxybiphenyl dioxygenase"/>
    <property type="match status" value="1"/>
</dbReference>
<comment type="pathway">
    <text evidence="1">Secondary metabolite metabolism; methylglyoxal degradation; (R)-lactate from methylglyoxal: step 1/2.</text>
</comment>
<evidence type="ECO:0000256" key="10">
    <source>
        <dbReference type="ARBA" id="ARBA00033298"/>
    </source>
</evidence>
<evidence type="ECO:0000256" key="8">
    <source>
        <dbReference type="ARBA" id="ARBA00030892"/>
    </source>
</evidence>
<evidence type="ECO:0000256" key="6">
    <source>
        <dbReference type="ARBA" id="ARBA00030291"/>
    </source>
</evidence>
<comment type="caution">
    <text evidence="13">The sequence shown here is derived from an EMBL/GenBank/DDBJ whole genome shotgun (WGS) entry which is preliminary data.</text>
</comment>
<proteinExistence type="inferred from homology"/>
<accession>A0ABR8HE44</accession>
<keyword evidence="5 13" id="KW-0456">Lyase</keyword>
<dbReference type="InterPro" id="IPR004360">
    <property type="entry name" value="Glyas_Fos-R_dOase_dom"/>
</dbReference>
<evidence type="ECO:0000256" key="9">
    <source>
        <dbReference type="ARBA" id="ARBA00032460"/>
    </source>
</evidence>
<evidence type="ECO:0000256" key="11">
    <source>
        <dbReference type="ARBA" id="ARBA00048273"/>
    </source>
</evidence>
<protein>
    <recommendedName>
        <fullName evidence="3">lactoylglutathione lyase</fullName>
        <ecNumber evidence="3">4.4.1.5</ecNumber>
    </recommendedName>
    <alternativeName>
        <fullName evidence="8">Aldoketomutase</fullName>
    </alternativeName>
    <alternativeName>
        <fullName evidence="7">Glyoxalase I</fullName>
    </alternativeName>
    <alternativeName>
        <fullName evidence="6">Ketone-aldehyde mutase</fullName>
    </alternativeName>
    <alternativeName>
        <fullName evidence="9">Methylglyoxalase</fullName>
    </alternativeName>
    <alternativeName>
        <fullName evidence="10">S-D-lactoylglutathione methylglyoxal lyase</fullName>
    </alternativeName>
</protein>
<comment type="similarity">
    <text evidence="2">Belongs to the glyoxalase I family.</text>
</comment>